<proteinExistence type="predicted"/>
<protein>
    <submittedName>
        <fullName evidence="2">Uncharacterized protein</fullName>
    </submittedName>
</protein>
<comment type="caution">
    <text evidence="2">The sequence shown here is derived from an EMBL/GenBank/DDBJ whole genome shotgun (WGS) entry which is preliminary data.</text>
</comment>
<gene>
    <name evidence="2" type="ORF">BSL78_27888</name>
</gene>
<evidence type="ECO:0000256" key="1">
    <source>
        <dbReference type="SAM" id="MobiDB-lite"/>
    </source>
</evidence>
<organism evidence="2 3">
    <name type="scientific">Stichopus japonicus</name>
    <name type="common">Sea cucumber</name>
    <dbReference type="NCBI Taxonomy" id="307972"/>
    <lineage>
        <taxon>Eukaryota</taxon>
        <taxon>Metazoa</taxon>
        <taxon>Echinodermata</taxon>
        <taxon>Eleutherozoa</taxon>
        <taxon>Echinozoa</taxon>
        <taxon>Holothuroidea</taxon>
        <taxon>Aspidochirotacea</taxon>
        <taxon>Aspidochirotida</taxon>
        <taxon>Stichopodidae</taxon>
        <taxon>Apostichopus</taxon>
    </lineage>
</organism>
<feature type="compositionally biased region" description="Basic and acidic residues" evidence="1">
    <location>
        <begin position="319"/>
        <end position="354"/>
    </location>
</feature>
<name>A0A2G8JHR0_STIJA</name>
<feature type="compositionally biased region" description="Basic residues" evidence="1">
    <location>
        <begin position="57"/>
        <end position="73"/>
    </location>
</feature>
<feature type="compositionally biased region" description="Basic and acidic residues" evidence="1">
    <location>
        <begin position="85"/>
        <end position="114"/>
    </location>
</feature>
<dbReference type="OrthoDB" id="10489219at2759"/>
<reference evidence="2 3" key="1">
    <citation type="journal article" date="2017" name="PLoS Biol.">
        <title>The sea cucumber genome provides insights into morphological evolution and visceral regeneration.</title>
        <authorList>
            <person name="Zhang X."/>
            <person name="Sun L."/>
            <person name="Yuan J."/>
            <person name="Sun Y."/>
            <person name="Gao Y."/>
            <person name="Zhang L."/>
            <person name="Li S."/>
            <person name="Dai H."/>
            <person name="Hamel J.F."/>
            <person name="Liu C."/>
            <person name="Yu Y."/>
            <person name="Liu S."/>
            <person name="Lin W."/>
            <person name="Guo K."/>
            <person name="Jin S."/>
            <person name="Xu P."/>
            <person name="Storey K.B."/>
            <person name="Huan P."/>
            <person name="Zhang T."/>
            <person name="Zhou Y."/>
            <person name="Zhang J."/>
            <person name="Lin C."/>
            <person name="Li X."/>
            <person name="Xing L."/>
            <person name="Huo D."/>
            <person name="Sun M."/>
            <person name="Wang L."/>
            <person name="Mercier A."/>
            <person name="Li F."/>
            <person name="Yang H."/>
            <person name="Xiang J."/>
        </authorList>
    </citation>
    <scope>NUCLEOTIDE SEQUENCE [LARGE SCALE GENOMIC DNA]</scope>
    <source>
        <strain evidence="2">Shaxun</strain>
        <tissue evidence="2">Muscle</tissue>
    </source>
</reference>
<sequence>METEFSATFTNHPPIHGNSGMNVVQAKRYDLGKSSVTLPKMRIESCGLTVDLSNRSRHWKHRKRFKPKTKSSKKIASGSTNASHLEMRSRGPEPYDVGAQRDRSLSFPPSREEENQTANYVRSMKIGQLPSPSFIDMEEFYRDMMSALAPPNFLPKSFQNRVIGKPNSKTSIPRIPNQSLNIHYHQQQDLFANTDTFQPRSSHEVSILSHLASKRRSEMEEARKLLSSEPFPGYSSRENSANISMTQLRRMAEVLKLDERPSMQSIEPIKCTSILPVSVFFRKRSPKKPKIVLEEYPTDVMTYLNEKVTSSEGTPTEDGTERKMATRHTESDQTQRRKEPKIITRKHSSEKAKDCSTCPLCLMFGKPSKKPLCPPNSPLLD</sequence>
<dbReference type="AlphaFoldDB" id="A0A2G8JHR0"/>
<evidence type="ECO:0000313" key="3">
    <source>
        <dbReference type="Proteomes" id="UP000230750"/>
    </source>
</evidence>
<feature type="region of interest" description="Disordered" evidence="1">
    <location>
        <begin position="307"/>
        <end position="354"/>
    </location>
</feature>
<evidence type="ECO:0000313" key="2">
    <source>
        <dbReference type="EMBL" id="PIK35286.1"/>
    </source>
</evidence>
<dbReference type="EMBL" id="MRZV01001938">
    <property type="protein sequence ID" value="PIK35286.1"/>
    <property type="molecule type" value="Genomic_DNA"/>
</dbReference>
<keyword evidence="3" id="KW-1185">Reference proteome</keyword>
<feature type="region of interest" description="Disordered" evidence="1">
    <location>
        <begin position="57"/>
        <end position="118"/>
    </location>
</feature>
<dbReference type="Proteomes" id="UP000230750">
    <property type="component" value="Unassembled WGS sequence"/>
</dbReference>
<accession>A0A2G8JHR0</accession>